<accession>A0ABX8W9E6</accession>
<organism evidence="2 3">
    <name type="scientific">Devosia salina</name>
    <dbReference type="NCBI Taxonomy" id="2860336"/>
    <lineage>
        <taxon>Bacteria</taxon>
        <taxon>Pseudomonadati</taxon>
        <taxon>Pseudomonadota</taxon>
        <taxon>Alphaproteobacteria</taxon>
        <taxon>Hyphomicrobiales</taxon>
        <taxon>Devosiaceae</taxon>
        <taxon>Devosia</taxon>
    </lineage>
</organism>
<dbReference type="RefSeq" id="WP_220303790.1">
    <property type="nucleotide sequence ID" value="NZ_CP080590.1"/>
</dbReference>
<dbReference type="EMBL" id="CP080590">
    <property type="protein sequence ID" value="QYO75326.1"/>
    <property type="molecule type" value="Genomic_DNA"/>
</dbReference>
<feature type="region of interest" description="Disordered" evidence="1">
    <location>
        <begin position="1"/>
        <end position="66"/>
    </location>
</feature>
<name>A0ABX8W9E6_9HYPH</name>
<gene>
    <name evidence="2" type="ORF">K1X15_11760</name>
</gene>
<reference evidence="2 3" key="1">
    <citation type="submission" date="2021-08" db="EMBL/GenBank/DDBJ databases">
        <title>Devosia salina sp. nov., isolated from the South China Sea sediment.</title>
        <authorList>
            <person name="Zhou Z."/>
        </authorList>
    </citation>
    <scope>NUCLEOTIDE SEQUENCE [LARGE SCALE GENOMIC DNA]</scope>
    <source>
        <strain evidence="2 3">SCS-3</strain>
    </source>
</reference>
<proteinExistence type="predicted"/>
<evidence type="ECO:0000313" key="2">
    <source>
        <dbReference type="EMBL" id="QYO75326.1"/>
    </source>
</evidence>
<dbReference type="Proteomes" id="UP000825799">
    <property type="component" value="Chromosome"/>
</dbReference>
<protein>
    <submittedName>
        <fullName evidence="2">Uncharacterized protein</fullName>
    </submittedName>
</protein>
<sequence length="66" mass="7577">MTTKRAANPAATTDRPFRGRRMTWQEFWQLRPDRRPANDNPASLAKTHSKNKRDTRGCPFYSGTGP</sequence>
<evidence type="ECO:0000313" key="3">
    <source>
        <dbReference type="Proteomes" id="UP000825799"/>
    </source>
</evidence>
<evidence type="ECO:0000256" key="1">
    <source>
        <dbReference type="SAM" id="MobiDB-lite"/>
    </source>
</evidence>
<keyword evidence="3" id="KW-1185">Reference proteome</keyword>